<keyword evidence="9" id="KW-0496">Mitochondrion</keyword>
<dbReference type="Proteomes" id="UP000011668">
    <property type="component" value="Unassembled WGS sequence"/>
</dbReference>
<comment type="cofactor">
    <cofactor evidence="2 9">
        <name>FAD</name>
        <dbReference type="ChEBI" id="CHEBI:57692"/>
    </cofactor>
</comment>
<reference evidence="13 14" key="1">
    <citation type="journal article" date="2013" name="Nat. Commun.">
        <title>The evolution and pathogenic mechanisms of the rice sheath blight pathogen.</title>
        <authorList>
            <person name="Zheng A."/>
            <person name="Lin R."/>
            <person name="Xu L."/>
            <person name="Qin P."/>
            <person name="Tang C."/>
            <person name="Ai P."/>
            <person name="Zhang D."/>
            <person name="Liu Y."/>
            <person name="Sun Z."/>
            <person name="Feng H."/>
            <person name="Wang Y."/>
            <person name="Chen Y."/>
            <person name="Liang X."/>
            <person name="Fu R."/>
            <person name="Li Q."/>
            <person name="Zhang J."/>
            <person name="Yu X."/>
            <person name="Xie Z."/>
            <person name="Ding L."/>
            <person name="Guan P."/>
            <person name="Tang J."/>
            <person name="Liang Y."/>
            <person name="Wang S."/>
            <person name="Deng Q."/>
            <person name="Li S."/>
            <person name="Zhu J."/>
            <person name="Wang L."/>
            <person name="Liu H."/>
            <person name="Li P."/>
        </authorList>
    </citation>
    <scope>NUCLEOTIDE SEQUENCE [LARGE SCALE GENOMIC DNA]</scope>
    <source>
        <strain evidence="14">AG-1 IA</strain>
    </source>
</reference>
<comment type="catalytic activity">
    <reaction evidence="9">
        <text>2 oxidized [2Fe-2S]-[protein] + NADPH = 2 reduced [2Fe-2S]-[protein] + NADP(+) + H(+)</text>
        <dbReference type="Rhea" id="RHEA:67716"/>
        <dbReference type="Rhea" id="RHEA-COMP:17327"/>
        <dbReference type="Rhea" id="RHEA-COMP:17328"/>
        <dbReference type="ChEBI" id="CHEBI:15378"/>
        <dbReference type="ChEBI" id="CHEBI:33737"/>
        <dbReference type="ChEBI" id="CHEBI:33738"/>
        <dbReference type="ChEBI" id="CHEBI:57783"/>
        <dbReference type="ChEBI" id="CHEBI:58349"/>
    </reaction>
</comment>
<dbReference type="GO" id="GO:0008270">
    <property type="term" value="F:zinc ion binding"/>
    <property type="evidence" value="ECO:0007669"/>
    <property type="project" value="InterPro"/>
</dbReference>
<dbReference type="PANTHER" id="PTHR19384:SF10">
    <property type="entry name" value="NADPH-DEPENDENT DIFLAVIN OXIDOREDUCTASE 1"/>
    <property type="match status" value="1"/>
</dbReference>
<comment type="cofactor">
    <cofactor evidence="1 9">
        <name>FMN</name>
        <dbReference type="ChEBI" id="CHEBI:58210"/>
    </cofactor>
</comment>
<dbReference type="CDD" id="cd12148">
    <property type="entry name" value="fungal_TF_MHR"/>
    <property type="match status" value="1"/>
</dbReference>
<feature type="region of interest" description="Disordered" evidence="10">
    <location>
        <begin position="783"/>
        <end position="807"/>
    </location>
</feature>
<feature type="binding site" evidence="9">
    <location>
        <begin position="101"/>
        <end position="110"/>
    </location>
    <ligand>
        <name>FMN</name>
        <dbReference type="ChEBI" id="CHEBI:58210"/>
    </ligand>
</feature>
<dbReference type="SMR" id="L8WW06"/>
<sequence length="1307" mass="146741">MDDRSILILYGTETGNAKDASEKIGRLARRHHFSTRVVAMDLRRQPTLIDETLVIFVCSTTGNGVEPANMTALWNALLRAELPPDLFEEGIIDMEFAVLGLGDSSYQRFNWAAKRLQRRLLSLGGYELCERGDADDQHPQGCVSSSPSMIPESTNHHSSDGVIDPWTANLFKKISERYPLPPGLDILPGTSLYPPMINIISWNSEFRAGESIATNLVASESSHTMKLTQNTRMTDPSWHQDVRHLIFQTDEDIHYEPGDIAILYPENSPEDVETLLKRLGWEDDADEPIRITPDSEDRSLPLGYPRPDTPTTLRSLITKHADINSVPRKSFIELLAHFTKDKMETEKLQEFCTPEGLVSPQCHSGLATVRRTILEVLLEFRSPVVPKEYIADLFPELRPRQFSIASSLSAHPREIHLCVAIVNYRTKLRVPRKGVCTSWLARLEAGVALNVGLKRGTMELPKDDQKPIILVGPGTGVAPMRAMIEERVAKGATENTLYFGCRSAFADHHFHEDWEAYQKRGVLVYRLAASRDQVGQALLHSPSALLTTSKKERKIYVQELITNDSKEVKERLVDRKGSLYISGYDDFLEFKYAGSCYRSSSNQMPSGVRKAVIASLRDECGWTDDESASYVDRMEMEGRWYGMRWDEMVVRLEFQILTKSYSSKYPQSTEKARELFGQITCVPTVGKCVEPTVIVGSKPMVPPAEIPDSPPEVLPRYSACLLCRSRKVVRAGDTKCDGQQPKCGRCRSSNQVCEYRYPDHTSRTQQLQDKIKEMEARIQAIEQHRGSLSPATSSTRSISNPPDASSAVRQTLSLFDSPTSNYSSEPLGTPSTPSIDDSLASLLESDFTSYPSSAYPQVEAVIAVRLAGEERRLAIFVQRRGLTGYKLHTGRVLYNLSKSSEPVLALLYVILLAVKDLELKSWENAILERTKSEIESNIARAHKAMLILSQYYYFKSRMLEAHVNTNSTIQFAIAMGIHRLNSRILDHYTAIPPKSGFGREPWRPRDSIELGEAINILWQVIFSHIMTIFVTSSRGCVARDLVGGLINGLPPSLPPEDITTVWPISLSDFIQGSNLPSDRHSVKELLSPDFSYVVADVSQDNPACLLIKALILVYYAGKFDTERFSRPELTEEWWSRFRQCDRAIERLGDTMPSYFSGRNPEEVSHLVLKLWAAAIDCATLQLHGALAENELTQSVQQGWLQPGTSVGGHSYSRCAAACRSVASVTAYIEGLDMSYMHMFMAVTWISAGSILAKHIPILREGNHLQDLHCMEQDMITISEALEVFLSVYPIFVRLASEVEKLRAMRNW</sequence>
<feature type="region of interest" description="Disordered" evidence="10">
    <location>
        <begin position="134"/>
        <end position="158"/>
    </location>
</feature>
<gene>
    <name evidence="9" type="primary">TAH18</name>
    <name evidence="13" type="ORF">AG1IA_03812</name>
</gene>
<dbReference type="InterPro" id="IPR023173">
    <property type="entry name" value="NADPH_Cyt_P450_Rdtase_alpha"/>
</dbReference>
<dbReference type="InterPro" id="IPR001094">
    <property type="entry name" value="Flavdoxin-like"/>
</dbReference>
<comment type="similarity">
    <text evidence="9">In the N-terminal section; belongs to the flavodoxin family.</text>
</comment>
<feature type="binding site" evidence="9">
    <location>
        <begin position="554"/>
        <end position="558"/>
    </location>
    <ligand>
        <name>NADP(+)</name>
        <dbReference type="ChEBI" id="CHEBI:58349"/>
    </ligand>
</feature>
<feature type="binding site" evidence="9">
    <location>
        <position position="645"/>
    </location>
    <ligand>
        <name>FAD</name>
        <dbReference type="ChEBI" id="CHEBI:57692"/>
    </ligand>
</feature>
<feature type="binding site" evidence="9">
    <location>
        <begin position="12"/>
        <end position="17"/>
    </location>
    <ligand>
        <name>FMN</name>
        <dbReference type="ChEBI" id="CHEBI:58210"/>
    </ligand>
</feature>
<comment type="similarity">
    <text evidence="9">Belongs to the NADPH-dependent diflavin oxidoreductase NDOR1 family.</text>
</comment>
<dbReference type="GO" id="GO:0050661">
    <property type="term" value="F:NADP binding"/>
    <property type="evidence" value="ECO:0007669"/>
    <property type="project" value="UniProtKB-UniRule"/>
</dbReference>
<evidence type="ECO:0000256" key="8">
    <source>
        <dbReference type="ARBA" id="ARBA00023002"/>
    </source>
</evidence>
<dbReference type="GO" id="GO:0005739">
    <property type="term" value="C:mitochondrion"/>
    <property type="evidence" value="ECO:0007669"/>
    <property type="project" value="UniProtKB-SubCell"/>
</dbReference>
<feature type="binding site" evidence="9">
    <location>
        <position position="475"/>
    </location>
    <ligand>
        <name>NADP(+)</name>
        <dbReference type="ChEBI" id="CHEBI:58349"/>
    </ligand>
</feature>
<dbReference type="PANTHER" id="PTHR19384">
    <property type="entry name" value="NITRIC OXIDE SYNTHASE-RELATED"/>
    <property type="match status" value="1"/>
</dbReference>
<feature type="compositionally biased region" description="Polar residues" evidence="10">
    <location>
        <begin position="789"/>
        <end position="807"/>
    </location>
</feature>
<dbReference type="Gene3D" id="3.40.50.80">
    <property type="entry name" value="Nucleotide-binding domain of ferredoxin-NADP reductase (FNR) module"/>
    <property type="match status" value="1"/>
</dbReference>
<comment type="similarity">
    <text evidence="9">In the C-terminal section; belongs to the flavoprotein pyridine nucleotide cytochrome reductase family.</text>
</comment>
<feature type="compositionally biased region" description="Polar residues" evidence="10">
    <location>
        <begin position="142"/>
        <end position="153"/>
    </location>
</feature>
<dbReference type="EMBL" id="AFRT01000911">
    <property type="protein sequence ID" value="ELU42165.1"/>
    <property type="molecule type" value="Genomic_DNA"/>
</dbReference>
<dbReference type="GO" id="GO:0160246">
    <property type="term" value="F:NADPH-iron-sulfur [2Fe-2S] protein oxidoreductase activity"/>
    <property type="evidence" value="ECO:0007669"/>
    <property type="project" value="InterPro"/>
</dbReference>
<feature type="binding site" evidence="9">
    <location>
        <position position="370"/>
    </location>
    <ligand>
        <name>FAD</name>
        <dbReference type="ChEBI" id="CHEBI:57692"/>
    </ligand>
</feature>
<dbReference type="InterPro" id="IPR001433">
    <property type="entry name" value="OxRdtase_FAD/NAD-bd"/>
</dbReference>
<keyword evidence="3 9" id="KW-0963">Cytoplasm</keyword>
<keyword evidence="7 9" id="KW-0521">NADP</keyword>
<dbReference type="InterPro" id="IPR001709">
    <property type="entry name" value="Flavoprot_Pyr_Nucl_cyt_Rdtase"/>
</dbReference>
<dbReference type="SUPFAM" id="SSF52343">
    <property type="entry name" value="Ferredoxin reductase-like, C-terminal NADP-linked domain"/>
    <property type="match status" value="1"/>
</dbReference>
<comment type="function">
    <text evidence="9">NADPH-dependent reductase which is a central component of the cytosolic iron-sulfur (Fe-S) protein assembly (CIA) machinery. Transfers electrons from NADPH via its FAD and FMN prosthetic groups to the [2Fe-2S] cluster of DRE2, another key component of the CIA machinery. In turn, this reduced cluster provides electrons for assembly of cytosolic iron-sulfur cluster proteins. Positively controls H(2)O(2)-induced cell death.</text>
</comment>
<organism evidence="13 14">
    <name type="scientific">Thanatephorus cucumeris (strain AG1-IA)</name>
    <name type="common">Rice sheath blight fungus</name>
    <name type="synonym">Rhizoctonia solani</name>
    <dbReference type="NCBI Taxonomy" id="983506"/>
    <lineage>
        <taxon>Eukaryota</taxon>
        <taxon>Fungi</taxon>
        <taxon>Dikarya</taxon>
        <taxon>Basidiomycota</taxon>
        <taxon>Agaricomycotina</taxon>
        <taxon>Agaricomycetes</taxon>
        <taxon>Cantharellales</taxon>
        <taxon>Ceratobasidiaceae</taxon>
        <taxon>Rhizoctonia</taxon>
        <taxon>Rhizoctonia solani AG-1</taxon>
    </lineage>
</organism>
<dbReference type="HAMAP" id="MF_03178">
    <property type="entry name" value="NDOR1"/>
    <property type="match status" value="1"/>
</dbReference>
<comment type="caution">
    <text evidence="9">Lacks conserved residue(s) required for the propagation of feature annotation.</text>
</comment>
<dbReference type="Gene3D" id="3.40.50.360">
    <property type="match status" value="1"/>
</dbReference>
<feature type="binding site" evidence="9">
    <location>
        <begin position="434"/>
        <end position="437"/>
    </location>
    <ligand>
        <name>FAD</name>
        <dbReference type="ChEBI" id="CHEBI:57692"/>
    </ligand>
</feature>
<dbReference type="SUPFAM" id="SSF63380">
    <property type="entry name" value="Riboflavin synthase domain-like"/>
    <property type="match status" value="1"/>
</dbReference>
<keyword evidence="4 9" id="KW-0285">Flavoprotein</keyword>
<dbReference type="Pfam" id="PF00175">
    <property type="entry name" value="NAD_binding_1"/>
    <property type="match status" value="1"/>
</dbReference>
<dbReference type="GO" id="GO:0016226">
    <property type="term" value="P:iron-sulfur cluster assembly"/>
    <property type="evidence" value="ECO:0007669"/>
    <property type="project" value="UniProtKB-UniRule"/>
</dbReference>
<evidence type="ECO:0000313" key="14">
    <source>
        <dbReference type="Proteomes" id="UP000011668"/>
    </source>
</evidence>
<dbReference type="GO" id="GO:0010181">
    <property type="term" value="F:FMN binding"/>
    <property type="evidence" value="ECO:0007669"/>
    <property type="project" value="UniProtKB-UniRule"/>
</dbReference>
<evidence type="ECO:0000259" key="11">
    <source>
        <dbReference type="PROSITE" id="PS50902"/>
    </source>
</evidence>
<keyword evidence="14" id="KW-1185">Reference proteome</keyword>
<dbReference type="Gene3D" id="1.20.990.10">
    <property type="entry name" value="NADPH-cytochrome p450 Reductase, Chain A, domain 3"/>
    <property type="match status" value="1"/>
</dbReference>
<dbReference type="Pfam" id="PF00172">
    <property type="entry name" value="Zn_clus"/>
    <property type="match status" value="1"/>
</dbReference>
<dbReference type="InterPro" id="IPR039261">
    <property type="entry name" value="FNR_nucleotide-bd"/>
</dbReference>
<evidence type="ECO:0000256" key="9">
    <source>
        <dbReference type="HAMAP-Rule" id="MF_03178"/>
    </source>
</evidence>
<comment type="caution">
    <text evidence="13">The sequence shown here is derived from an EMBL/GenBank/DDBJ whole genome shotgun (WGS) entry which is preliminary data.</text>
</comment>
<name>L8WW06_THACA</name>
<feature type="domain" description="FAD-binding FR-type" evidence="12">
    <location>
        <begin position="220"/>
        <end position="461"/>
    </location>
</feature>
<dbReference type="PRINTS" id="PR00369">
    <property type="entry name" value="FLAVODOXIN"/>
</dbReference>
<dbReference type="PRINTS" id="PR00371">
    <property type="entry name" value="FPNCR"/>
</dbReference>
<dbReference type="InterPro" id="IPR028879">
    <property type="entry name" value="NDOR1"/>
</dbReference>
<dbReference type="GO" id="GO:0016651">
    <property type="term" value="F:oxidoreductase activity, acting on NAD(P)H"/>
    <property type="evidence" value="ECO:0007669"/>
    <property type="project" value="UniProtKB-UniRule"/>
</dbReference>
<comment type="subcellular location">
    <subcellularLocation>
        <location evidence="9">Cytoplasm</location>
    </subcellularLocation>
    <subcellularLocation>
        <location evidence="9">Mitochondrion</location>
    </subcellularLocation>
    <text evidence="9">Relocalizes to mitochondria after H(2)O(2) exposure.</text>
</comment>
<dbReference type="InterPro" id="IPR017927">
    <property type="entry name" value="FAD-bd_FR_type"/>
</dbReference>
<dbReference type="InterPro" id="IPR001138">
    <property type="entry name" value="Zn2Cys6_DnaBD"/>
</dbReference>
<dbReference type="GO" id="GO:0000981">
    <property type="term" value="F:DNA-binding transcription factor activity, RNA polymerase II-specific"/>
    <property type="evidence" value="ECO:0007669"/>
    <property type="project" value="InterPro"/>
</dbReference>
<evidence type="ECO:0000256" key="4">
    <source>
        <dbReference type="ARBA" id="ARBA00022630"/>
    </source>
</evidence>
<dbReference type="Pfam" id="PF00258">
    <property type="entry name" value="Flavodoxin_1"/>
    <property type="match status" value="1"/>
</dbReference>
<dbReference type="Pfam" id="PF00667">
    <property type="entry name" value="FAD_binding_1"/>
    <property type="match status" value="1"/>
</dbReference>
<evidence type="ECO:0000256" key="7">
    <source>
        <dbReference type="ARBA" id="ARBA00022857"/>
    </source>
</evidence>
<feature type="binding site" evidence="9">
    <location>
        <begin position="59"/>
        <end position="62"/>
    </location>
    <ligand>
        <name>FMN</name>
        <dbReference type="ChEBI" id="CHEBI:58210"/>
    </ligand>
</feature>
<evidence type="ECO:0000256" key="2">
    <source>
        <dbReference type="ARBA" id="ARBA00001974"/>
    </source>
</evidence>
<dbReference type="GO" id="GO:0050660">
    <property type="term" value="F:flavin adenine dinucleotide binding"/>
    <property type="evidence" value="ECO:0007669"/>
    <property type="project" value="UniProtKB-UniRule"/>
</dbReference>
<evidence type="ECO:0000256" key="3">
    <source>
        <dbReference type="ARBA" id="ARBA00022490"/>
    </source>
</evidence>
<protein>
    <recommendedName>
        <fullName evidence="9">NADPH-dependent diflavin oxidoreductase 1</fullName>
        <ecNumber evidence="9">1.18.1.-</ecNumber>
    </recommendedName>
    <alternativeName>
        <fullName evidence="9">NADPH-dependent FMN and FAD-containing oxidoreductase</fullName>
    </alternativeName>
</protein>
<dbReference type="HOGENOM" id="CLU_261010_0_0_1"/>
<dbReference type="PROSITE" id="PS50902">
    <property type="entry name" value="FLAVODOXIN_LIKE"/>
    <property type="match status" value="1"/>
</dbReference>
<evidence type="ECO:0000256" key="1">
    <source>
        <dbReference type="ARBA" id="ARBA00001917"/>
    </source>
</evidence>
<feature type="domain" description="Flavodoxin-like" evidence="11">
    <location>
        <begin position="6"/>
        <end position="171"/>
    </location>
</feature>
<evidence type="ECO:0000256" key="6">
    <source>
        <dbReference type="ARBA" id="ARBA00022827"/>
    </source>
</evidence>
<dbReference type="CDD" id="cd00067">
    <property type="entry name" value="GAL4"/>
    <property type="match status" value="1"/>
</dbReference>
<feature type="binding site" evidence="9">
    <location>
        <position position="136"/>
    </location>
    <ligand>
        <name>FMN</name>
        <dbReference type="ChEBI" id="CHEBI:58210"/>
    </ligand>
</feature>
<dbReference type="SUPFAM" id="SSF52218">
    <property type="entry name" value="Flavoproteins"/>
    <property type="match status" value="1"/>
</dbReference>
<dbReference type="SUPFAM" id="SSF57701">
    <property type="entry name" value="Zn2/Cys6 DNA-binding domain"/>
    <property type="match status" value="1"/>
</dbReference>
<dbReference type="EC" id="1.18.1.-" evidence="9"/>
<keyword evidence="6 9" id="KW-0274">FAD</keyword>
<evidence type="ECO:0000256" key="5">
    <source>
        <dbReference type="ARBA" id="ARBA00022643"/>
    </source>
</evidence>
<dbReference type="STRING" id="983506.L8WW06"/>
<dbReference type="OrthoDB" id="1856718at2759"/>
<dbReference type="InterPro" id="IPR029039">
    <property type="entry name" value="Flavoprotein-like_sf"/>
</dbReference>
<dbReference type="InterPro" id="IPR017938">
    <property type="entry name" value="Riboflavin_synthase-like_b-brl"/>
</dbReference>
<dbReference type="GO" id="GO:0005829">
    <property type="term" value="C:cytosol"/>
    <property type="evidence" value="ECO:0007669"/>
    <property type="project" value="TreeGrafter"/>
</dbReference>
<feature type="binding site" evidence="9">
    <location>
        <begin position="400"/>
        <end position="403"/>
    </location>
    <ligand>
        <name>FAD</name>
        <dbReference type="ChEBI" id="CHEBI:57692"/>
    </ligand>
</feature>
<feature type="binding site" evidence="9">
    <location>
        <begin position="530"/>
        <end position="531"/>
    </location>
    <ligand>
        <name>NADP(+)</name>
        <dbReference type="ChEBI" id="CHEBI:58349"/>
    </ligand>
</feature>
<accession>L8WW06</accession>
<dbReference type="PROSITE" id="PS51384">
    <property type="entry name" value="FAD_FR"/>
    <property type="match status" value="1"/>
</dbReference>
<dbReference type="InterPro" id="IPR008254">
    <property type="entry name" value="Flavodoxin/NO_synth"/>
</dbReference>
<keyword evidence="8 9" id="KW-0560">Oxidoreductase</keyword>
<evidence type="ECO:0000256" key="10">
    <source>
        <dbReference type="SAM" id="MobiDB-lite"/>
    </source>
</evidence>
<evidence type="ECO:0000259" key="12">
    <source>
        <dbReference type="PROSITE" id="PS51384"/>
    </source>
</evidence>
<dbReference type="SMART" id="SM00066">
    <property type="entry name" value="GAL4"/>
    <property type="match status" value="1"/>
</dbReference>
<proteinExistence type="inferred from homology"/>
<dbReference type="InterPro" id="IPR003097">
    <property type="entry name" value="CysJ-like_FAD-binding"/>
</dbReference>
<evidence type="ECO:0000313" key="13">
    <source>
        <dbReference type="EMBL" id="ELU42165.1"/>
    </source>
</evidence>
<dbReference type="Gene3D" id="2.40.30.10">
    <property type="entry name" value="Translation factors"/>
    <property type="match status" value="1"/>
</dbReference>
<keyword evidence="5 9" id="KW-0288">FMN</keyword>
<comment type="subunit">
    <text evidence="9">Interacts with DRE2; as part of the cytosolic iron-sulfur (Fe-S) protein assembly (CIA) machinery.</text>
</comment>
<dbReference type="InterPro" id="IPR036864">
    <property type="entry name" value="Zn2-C6_fun-type_DNA-bd_sf"/>
</dbReference>
<dbReference type="Gene3D" id="4.10.240.10">
    <property type="entry name" value="Zn(2)-C6 fungal-type DNA-binding domain"/>
    <property type="match status" value="1"/>
</dbReference>